<dbReference type="InterPro" id="IPR036983">
    <property type="entry name" value="AIM24_sf"/>
</dbReference>
<dbReference type="Gene3D" id="3.60.160.10">
    <property type="entry name" value="Mitochondrial biogenesis AIM24"/>
    <property type="match status" value="1"/>
</dbReference>
<dbReference type="AlphaFoldDB" id="A0A1F2PLT0"/>
<accession>A0A1F2PLT0</accession>
<dbReference type="PANTHER" id="PTHR43657">
    <property type="entry name" value="TRYPTOPHAN RNA-BINDING ATTENUATOR PROTEIN-LIKE PROTEIN"/>
    <property type="match status" value="1"/>
</dbReference>
<dbReference type="Proteomes" id="UP000176244">
    <property type="component" value="Unassembled WGS sequence"/>
</dbReference>
<evidence type="ECO:0000313" key="2">
    <source>
        <dbReference type="Proteomes" id="UP000176244"/>
    </source>
</evidence>
<dbReference type="Pfam" id="PF01987">
    <property type="entry name" value="AIM24"/>
    <property type="match status" value="1"/>
</dbReference>
<gene>
    <name evidence="1" type="ORF">ACWI_03010</name>
</gene>
<protein>
    <recommendedName>
        <fullName evidence="3">TIGR00266 family protein</fullName>
    </recommendedName>
</protein>
<dbReference type="RefSeq" id="WP_070369668.1">
    <property type="nucleotide sequence ID" value="NZ_CP097897.1"/>
</dbReference>
<dbReference type="EMBL" id="LKEU01000010">
    <property type="protein sequence ID" value="OFV72390.1"/>
    <property type="molecule type" value="Genomic_DNA"/>
</dbReference>
<dbReference type="InterPro" id="IPR002838">
    <property type="entry name" value="AIM24"/>
</dbReference>
<dbReference type="InterPro" id="IPR016031">
    <property type="entry name" value="Trp_RNA-bd_attenuator-like_dom"/>
</dbReference>
<evidence type="ECO:0008006" key="3">
    <source>
        <dbReference type="Google" id="ProtNLM"/>
    </source>
</evidence>
<evidence type="ECO:0000313" key="1">
    <source>
        <dbReference type="EMBL" id="OFV72390.1"/>
    </source>
</evidence>
<dbReference type="OrthoDB" id="9779518at2"/>
<comment type="caution">
    <text evidence="1">The sequence shown here is derived from an EMBL/GenBank/DDBJ whole genome shotgun (WGS) entry which is preliminary data.</text>
</comment>
<organism evidence="1 2">
    <name type="scientific">Acetobacterium wieringae</name>
    <dbReference type="NCBI Taxonomy" id="52694"/>
    <lineage>
        <taxon>Bacteria</taxon>
        <taxon>Bacillati</taxon>
        <taxon>Bacillota</taxon>
        <taxon>Clostridia</taxon>
        <taxon>Eubacteriales</taxon>
        <taxon>Eubacteriaceae</taxon>
        <taxon>Acetobacterium</taxon>
    </lineage>
</organism>
<dbReference type="NCBIfam" id="TIGR00266">
    <property type="entry name" value="TIGR00266 family protein"/>
    <property type="match status" value="1"/>
</dbReference>
<dbReference type="SUPFAM" id="SSF51219">
    <property type="entry name" value="TRAP-like"/>
    <property type="match status" value="1"/>
</dbReference>
<reference evidence="1 2" key="1">
    <citation type="submission" date="2015-09" db="EMBL/GenBank/DDBJ databases">
        <title>Genome sequence of Acetobacterium wieringae DSM 1911.</title>
        <authorList>
            <person name="Poehlein A."/>
            <person name="Bengelsdorf F.R."/>
            <person name="Schiel-Bengelsdorf B."/>
            <person name="Duerre P."/>
            <person name="Daniel R."/>
        </authorList>
    </citation>
    <scope>NUCLEOTIDE SEQUENCE [LARGE SCALE GENOMIC DNA]</scope>
    <source>
        <strain evidence="1 2">DSM 1911</strain>
    </source>
</reference>
<sequence>MNYEIKGGNLPVVTVTLDHGESMFTESGGMSWMSEHIRMDTNTKGGLMKGLRRTLAGDSLFMTTYTAEQGNSKISFTSSYPGEIKALSLQPGQSIICQKHSFLAGESTLDVDMYFKKNLGVGLFGGEGFILQKLSGPGTAFIEMDGAVVEYDLAPGEVMKIDQGHIGMFEESVSFDIQAVKGMKNVFLSGEGLFLATLKGPGKVWLQTMPLSRLVQMVASSLPPRG</sequence>
<proteinExistence type="predicted"/>
<name>A0A1F2PLT0_9FIRM</name>
<dbReference type="PANTHER" id="PTHR43657:SF1">
    <property type="entry name" value="ALTERED INHERITANCE OF MITOCHONDRIA PROTEIN 24, MITOCHONDRIAL"/>
    <property type="match status" value="1"/>
</dbReference>